<organism evidence="1 2">
    <name type="scientific">Inconstantimicrobium mannanitabidum</name>
    <dbReference type="NCBI Taxonomy" id="1604901"/>
    <lineage>
        <taxon>Bacteria</taxon>
        <taxon>Bacillati</taxon>
        <taxon>Bacillota</taxon>
        <taxon>Clostridia</taxon>
        <taxon>Eubacteriales</taxon>
        <taxon>Clostridiaceae</taxon>
        <taxon>Inconstantimicrobium</taxon>
    </lineage>
</organism>
<evidence type="ECO:0000313" key="1">
    <source>
        <dbReference type="EMBL" id="GKX66561.1"/>
    </source>
</evidence>
<reference evidence="1" key="1">
    <citation type="journal article" date="2025" name="Int. J. Syst. Evol. Microbiol.">
        <title>Inconstantimicrobium mannanitabidum sp. nov., a novel member of the family Clostridiaceae isolated from anoxic soil under the treatment of reductive soil disinfestation.</title>
        <authorList>
            <person name="Ueki A."/>
            <person name="Tonouchi A."/>
            <person name="Honma S."/>
            <person name="Kaku N."/>
            <person name="Ueki K."/>
        </authorList>
    </citation>
    <scope>NUCLEOTIDE SEQUENCE</scope>
    <source>
        <strain evidence="1">TW13</strain>
    </source>
</reference>
<sequence length="296" mass="34735">MNYLFEESNILTSPYEAFLFDTKHNNFPIKAHWHYFMEIIFMLKGTAIINCNNEEYILEPGDLILFHPRAVHSIFTASQEPLRYDVLKFDIDNLNITSSHTPKLSSIFRYAIDDSCAPVFLPSEVFKNFLLENLFSSCIEEITNKDYGYDIRLQALISSLLIEILRIWRKNGFNINESVLIADDSDSLYTILQYIDKHSHECLKVESLAEKCHMSYSYFAKKFHELYGQSCKDYIEFIRLSKVKDLLLFTNFDLNYISQETGFADCSHLIRTFKKKTGVTPKQFRIQHTINQDNFK</sequence>
<protein>
    <submittedName>
        <fullName evidence="1">AraC family transcriptional regulator</fullName>
    </submittedName>
</protein>
<evidence type="ECO:0000313" key="2">
    <source>
        <dbReference type="Proteomes" id="UP001058074"/>
    </source>
</evidence>
<comment type="caution">
    <text evidence="1">The sequence shown here is derived from an EMBL/GenBank/DDBJ whole genome shotgun (WGS) entry which is preliminary data.</text>
</comment>
<accession>A0ACB5RBV4</accession>
<dbReference type="EMBL" id="BROD01000001">
    <property type="protein sequence ID" value="GKX66561.1"/>
    <property type="molecule type" value="Genomic_DNA"/>
</dbReference>
<keyword evidence="2" id="KW-1185">Reference proteome</keyword>
<gene>
    <name evidence="1" type="ORF">rsdtw13_18190</name>
</gene>
<proteinExistence type="predicted"/>
<dbReference type="Proteomes" id="UP001058074">
    <property type="component" value="Unassembled WGS sequence"/>
</dbReference>
<name>A0ACB5RBV4_9CLOT</name>